<feature type="compositionally biased region" description="Pro residues" evidence="1">
    <location>
        <begin position="306"/>
        <end position="318"/>
    </location>
</feature>
<evidence type="ECO:0000256" key="2">
    <source>
        <dbReference type="SAM" id="SignalP"/>
    </source>
</evidence>
<feature type="compositionally biased region" description="Low complexity" evidence="1">
    <location>
        <begin position="296"/>
        <end position="305"/>
    </location>
</feature>
<name>A0A4U7AYV3_9PEZI</name>
<dbReference type="EMBL" id="PTQR01000050">
    <property type="protein sequence ID" value="TKX23853.1"/>
    <property type="molecule type" value="Genomic_DNA"/>
</dbReference>
<dbReference type="InterPro" id="IPR005089">
    <property type="entry name" value="CBM19"/>
</dbReference>
<dbReference type="PANTHER" id="PTHR36182:SF2">
    <property type="entry name" value="LYTIC POLYSACCHARIDE MONOOXYGENASE"/>
    <property type="match status" value="1"/>
</dbReference>
<evidence type="ECO:0000256" key="1">
    <source>
        <dbReference type="SAM" id="MobiDB-lite"/>
    </source>
</evidence>
<organism evidence="4 5">
    <name type="scientific">Elsinoe australis</name>
    <dbReference type="NCBI Taxonomy" id="40998"/>
    <lineage>
        <taxon>Eukaryota</taxon>
        <taxon>Fungi</taxon>
        <taxon>Dikarya</taxon>
        <taxon>Ascomycota</taxon>
        <taxon>Pezizomycotina</taxon>
        <taxon>Dothideomycetes</taxon>
        <taxon>Dothideomycetidae</taxon>
        <taxon>Myriangiales</taxon>
        <taxon>Elsinoaceae</taxon>
        <taxon>Elsinoe</taxon>
    </lineage>
</organism>
<feature type="region of interest" description="Disordered" evidence="1">
    <location>
        <begin position="225"/>
        <end position="352"/>
    </location>
</feature>
<dbReference type="Gene3D" id="2.70.50.70">
    <property type="match status" value="1"/>
</dbReference>
<protein>
    <submittedName>
        <fullName evidence="4">Carbohydrate binding domain-containing protein</fullName>
    </submittedName>
</protein>
<feature type="signal peptide" evidence="2">
    <location>
        <begin position="1"/>
        <end position="21"/>
    </location>
</feature>
<feature type="compositionally biased region" description="Low complexity" evidence="1">
    <location>
        <begin position="319"/>
        <end position="344"/>
    </location>
</feature>
<feature type="region of interest" description="Disordered" evidence="1">
    <location>
        <begin position="398"/>
        <end position="427"/>
    </location>
</feature>
<dbReference type="Pfam" id="PF03427">
    <property type="entry name" value="CBM_19"/>
    <property type="match status" value="1"/>
</dbReference>
<dbReference type="Proteomes" id="UP000308133">
    <property type="component" value="Unassembled WGS sequence"/>
</dbReference>
<accession>A0A4U7AYV3</accession>
<feature type="compositionally biased region" description="Pro residues" evidence="1">
    <location>
        <begin position="247"/>
        <end position="259"/>
    </location>
</feature>
<dbReference type="GO" id="GO:0008061">
    <property type="term" value="F:chitin binding"/>
    <property type="evidence" value="ECO:0007669"/>
    <property type="project" value="InterPro"/>
</dbReference>
<keyword evidence="2" id="KW-0732">Signal</keyword>
<feature type="chain" id="PRO_5020534607" evidence="2">
    <location>
        <begin position="22"/>
        <end position="427"/>
    </location>
</feature>
<dbReference type="AlphaFoldDB" id="A0A4U7AYV3"/>
<evidence type="ECO:0000313" key="5">
    <source>
        <dbReference type="Proteomes" id="UP000308133"/>
    </source>
</evidence>
<feature type="compositionally biased region" description="Basic residues" evidence="1">
    <location>
        <begin position="407"/>
        <end position="427"/>
    </location>
</feature>
<sequence length="427" mass="44331">MYTLTTSSFLALAALSSISSAHLILTEPTPFVFQKPDYKRDPLNPDGSDYPCKKVNGQPLQSQGNNDITVGQTYNLKWDNYVTHGGGSCQLSVTRDLDPTSSSKFKVIKTWQGGCPIASDGNNWAAPLPWEMPEEVQDGEAVLAWTWMPRLGIREEIYMNCAPINVSGGASDDSAFNSLPDLFLPNLQSSSCHKPLNSENLVVPNPGKYAVTGGDQYGFVEGTGNGCAAGSDPPPSGGYGGGSAPAPSAPAPAPSPPTPSSSSSSAQSEPTGYTPPATDGGLDLGANRGYSGGDQTTTTTTDAPVAPTPAPVESPAAPPVAQAPASGSTGEQSGDSSSVSSGSSAPAPADAANMTCTADGQIVCNGEKQFALCNFGKIESWLQAADGTVCRDGKIQESDDYVGKTPSRSRRHRRHLAMHKASRPRSM</sequence>
<proteinExistence type="predicted"/>
<dbReference type="GO" id="GO:0006032">
    <property type="term" value="P:chitin catabolic process"/>
    <property type="evidence" value="ECO:0007669"/>
    <property type="project" value="InterPro"/>
</dbReference>
<gene>
    <name evidence="4" type="ORF">C1H76_3791</name>
</gene>
<evidence type="ECO:0000313" key="4">
    <source>
        <dbReference type="EMBL" id="TKX23853.1"/>
    </source>
</evidence>
<comment type="caution">
    <text evidence="4">The sequence shown here is derived from an EMBL/GenBank/DDBJ whole genome shotgun (WGS) entry which is preliminary data.</text>
</comment>
<feature type="domain" description="Carbohydrate-binding module family 19" evidence="3">
    <location>
        <begin position="338"/>
        <end position="390"/>
    </location>
</feature>
<evidence type="ECO:0000259" key="3">
    <source>
        <dbReference type="Pfam" id="PF03427"/>
    </source>
</evidence>
<dbReference type="PANTHER" id="PTHR36182">
    <property type="entry name" value="PROTEIN, PUTATIVE (AFU_ORTHOLOGUE AFUA_6G10930)-RELATED"/>
    <property type="match status" value="1"/>
</dbReference>
<reference evidence="4 5" key="1">
    <citation type="submission" date="2018-02" db="EMBL/GenBank/DDBJ databases">
        <title>Draft genome sequences of Elsinoe sp., causing black scab on jojoba.</title>
        <authorList>
            <person name="Stodart B."/>
            <person name="Jeffress S."/>
            <person name="Ash G."/>
            <person name="Arun Chinnappa K."/>
        </authorList>
    </citation>
    <scope>NUCLEOTIDE SEQUENCE [LARGE SCALE GENOMIC DNA]</scope>
    <source>
        <strain evidence="4 5">Hillstone_2</strain>
    </source>
</reference>